<dbReference type="Pfam" id="PF26305">
    <property type="entry name" value="CD_NTase_C"/>
    <property type="match status" value="1"/>
</dbReference>
<reference evidence="8 10" key="4">
    <citation type="submission" date="2023-11" db="EMBL/GenBank/DDBJ databases">
        <title>MicrobeMod: A computational toolkit for identifying prokaryotic methylation and restriction-modification with nanopore sequencing.</title>
        <authorList>
            <person name="Crits-Christoph A."/>
            <person name="Kang S.C."/>
            <person name="Lee H."/>
            <person name="Ostrov N."/>
        </authorList>
    </citation>
    <scope>NUCLEOTIDE SEQUENCE [LARGE SCALE GENOMIC DNA]</scope>
    <source>
        <strain evidence="8 10">ATCC 33173</strain>
    </source>
</reference>
<evidence type="ECO:0000313" key="8">
    <source>
        <dbReference type="EMBL" id="WPU48322.1"/>
    </source>
</evidence>
<feature type="domain" description="cGAS/DncV-like nucleotidyltransferase C-terminal helical" evidence="6">
    <location>
        <begin position="181"/>
        <end position="296"/>
    </location>
</feature>
<dbReference type="GeneID" id="91009602"/>
<evidence type="ECO:0000256" key="1">
    <source>
        <dbReference type="ARBA" id="ARBA00022679"/>
    </source>
</evidence>
<feature type="region of interest" description="Disordered" evidence="5">
    <location>
        <begin position="1"/>
        <end position="26"/>
    </location>
</feature>
<dbReference type="EMBL" id="CP139472">
    <property type="protein sequence ID" value="WPU48322.1"/>
    <property type="molecule type" value="Genomic_DNA"/>
</dbReference>
<keyword evidence="2" id="KW-0548">Nucleotidyltransferase</keyword>
<dbReference type="EMBL" id="FN869568">
    <property type="protein sequence ID" value="SJK83777.1"/>
    <property type="molecule type" value="Genomic_DNA"/>
</dbReference>
<keyword evidence="10" id="KW-1185">Reference proteome</keyword>
<dbReference type="RefSeq" id="WP_109637376.1">
    <property type="nucleotide sequence ID" value="NC_014532.2"/>
</dbReference>
<organism evidence="7 9">
    <name type="scientific">Halomonas elongata (strain ATCC 33173 / DSM 2581 / NBRC 15536 / NCIMB 2198 / 1H9)</name>
    <dbReference type="NCBI Taxonomy" id="768066"/>
    <lineage>
        <taxon>Bacteria</taxon>
        <taxon>Pseudomonadati</taxon>
        <taxon>Pseudomonadota</taxon>
        <taxon>Gammaproteobacteria</taxon>
        <taxon>Oceanospirillales</taxon>
        <taxon>Halomonadaceae</taxon>
        <taxon>Halomonas</taxon>
    </lineage>
</organism>
<name>A0A1R4A492_HALED</name>
<dbReference type="SUPFAM" id="SSF81301">
    <property type="entry name" value="Nucleotidyltransferase"/>
    <property type="match status" value="1"/>
</dbReference>
<sequence length="299" mass="34520">MARDWESVFSTWSQGPSKTEQEKVENAERQIRQAIQTSPKLQNRDIKVFSQGSYRNRVNVRRDSDVDIGVLCFDTFFPAYPDDNVKAILKERFSDGEYTYSQFKHELEEALVNRFGRGAVSRGSKSFDVKENTYRVESDVAAFFEHRRYTSTATYLSGVEMIPDDLTPPRVRNWPEQHYSNGVAKNDATNRRYKRVVRILKNLSNEMASQGIASAKEAPSFLIECLVFNASNVRFNHSSFKAMIREVLAELFNNTLSDETCSEWGEVSELKYLFRASQPWTRESAHVFLSDAWDYIGYS</sequence>
<reference evidence="7" key="1">
    <citation type="journal article" date="2010" name="Environ. Microbiol.">
        <title>A blueprint of ectoine metabolism from the genome of the industrial producer Halomonas elongata DSM 2581(T).</title>
        <authorList>
            <person name="Schwibbert K."/>
            <person name="Marin-Sanguino A."/>
            <person name="Bagyan I."/>
            <person name="Heidrich G."/>
            <person name="Lentzen G."/>
            <person name="Seitz H."/>
            <person name="Rampp M."/>
            <person name="Schuster S.C."/>
            <person name="Klenk H.P."/>
            <person name="Pfeiffer F."/>
            <person name="Oesterhelt D."/>
            <person name="Kunte H.J."/>
        </authorList>
    </citation>
    <scope>NUCLEOTIDE SEQUENCE</scope>
    <source>
        <strain evidence="7">Type strain: DSM 2581</strain>
    </source>
</reference>
<evidence type="ECO:0000256" key="4">
    <source>
        <dbReference type="ARBA" id="ARBA00023118"/>
    </source>
</evidence>
<dbReference type="GO" id="GO:0051607">
    <property type="term" value="P:defense response to virus"/>
    <property type="evidence" value="ECO:0007669"/>
    <property type="project" value="UniProtKB-KW"/>
</dbReference>
<gene>
    <name evidence="7" type="ORF">HELO_2306D</name>
    <name evidence="8" type="ORF">SR933_05375</name>
</gene>
<evidence type="ECO:0000259" key="6">
    <source>
        <dbReference type="Pfam" id="PF26305"/>
    </source>
</evidence>
<evidence type="ECO:0000313" key="7">
    <source>
        <dbReference type="EMBL" id="SJK83777.1"/>
    </source>
</evidence>
<evidence type="ECO:0000256" key="5">
    <source>
        <dbReference type="SAM" id="MobiDB-lite"/>
    </source>
</evidence>
<feature type="compositionally biased region" description="Polar residues" evidence="5">
    <location>
        <begin position="8"/>
        <end position="18"/>
    </location>
</feature>
<accession>A0A1R4A492</accession>
<dbReference type="AlphaFoldDB" id="A0A1R4A492"/>
<evidence type="ECO:0000256" key="2">
    <source>
        <dbReference type="ARBA" id="ARBA00022695"/>
    </source>
</evidence>
<protein>
    <submittedName>
        <fullName evidence="8">Nucleotidyltransferase</fullName>
    </submittedName>
</protein>
<dbReference type="InterPro" id="IPR043519">
    <property type="entry name" value="NT_sf"/>
</dbReference>
<evidence type="ECO:0000313" key="9">
    <source>
        <dbReference type="Proteomes" id="UP000008707"/>
    </source>
</evidence>
<evidence type="ECO:0000313" key="10">
    <source>
        <dbReference type="Proteomes" id="UP001322512"/>
    </source>
</evidence>
<dbReference type="Proteomes" id="UP000008707">
    <property type="component" value="Chromosome"/>
</dbReference>
<keyword evidence="4" id="KW-0051">Antiviral defense</keyword>
<dbReference type="InterPro" id="IPR006116">
    <property type="entry name" value="NT_2-5OAS_ClassI-CCAase"/>
</dbReference>
<reference evidence="9" key="3">
    <citation type="journal article" date="2011" name="Environ. Microbiol.">
        <title>A blueprint of ectoine metabolism from the genome of the industrial producer Halomonas elongata DSM 2581(T).</title>
        <authorList>
            <person name="Schwibbert K."/>
            <person name="Marin-Sanguino A."/>
            <person name="Bagyan I."/>
            <person name="Heidrich G."/>
            <person name="Lentzen G."/>
            <person name="Seitz H."/>
            <person name="Rampp M."/>
            <person name="Schuster S.C."/>
            <person name="Klenk H.P."/>
            <person name="Pfeiffer F."/>
            <person name="Oesterhelt D."/>
            <person name="Kunte H.J."/>
        </authorList>
    </citation>
    <scope>NUCLEOTIDE SEQUENCE [LARGE SCALE GENOMIC DNA]</scope>
    <source>
        <strain evidence="9">ATCC 33173 / DSM 2581 / NBRC 15536 / NCIMB 2198 / 1H9</strain>
    </source>
</reference>
<dbReference type="OrthoDB" id="8264173at2"/>
<dbReference type="CDD" id="cd05400">
    <property type="entry name" value="NT_2-5OAS_ClassI-CCAase"/>
    <property type="match status" value="1"/>
</dbReference>
<proteinExistence type="predicted"/>
<dbReference type="Proteomes" id="UP001322512">
    <property type="component" value="Chromosome"/>
</dbReference>
<dbReference type="KEGG" id="hel:HELO_2306D"/>
<dbReference type="InterPro" id="IPR058909">
    <property type="entry name" value="CD_NTase_C"/>
</dbReference>
<dbReference type="GO" id="GO:0016779">
    <property type="term" value="F:nucleotidyltransferase activity"/>
    <property type="evidence" value="ECO:0007669"/>
    <property type="project" value="InterPro"/>
</dbReference>
<keyword evidence="3" id="KW-0547">Nucleotide-binding</keyword>
<evidence type="ECO:0000256" key="3">
    <source>
        <dbReference type="ARBA" id="ARBA00022741"/>
    </source>
</evidence>
<keyword evidence="1" id="KW-0808">Transferase</keyword>
<reference evidence="7" key="2">
    <citation type="submission" date="2010-05" db="EMBL/GenBank/DDBJ databases">
        <title>Revision and reannotation of the Halomonas elongata DSM 2581(T) genome.</title>
        <authorList>
            <person name="Pfeiffer F."/>
            <person name="Bagyan I."/>
            <person name="Alfaro-Espinoza G."/>
            <person name="Zamora-Lagos M.A."/>
            <person name="Habermann B."/>
            <person name="Oesterhelt D."/>
            <person name="Kunte H.J."/>
        </authorList>
    </citation>
    <scope>NUCLEOTIDE SEQUENCE</scope>
    <source>
        <strain evidence="7">Type strain: DSM 2581</strain>
    </source>
</reference>